<dbReference type="Proteomes" id="UP001333110">
    <property type="component" value="Unassembled WGS sequence"/>
</dbReference>
<sequence length="204" mass="23255">MALYSFLRRGRGEGGAELLSLGSSDRMHGNGSPVKSRELDSIILMGPFQLEIFYDSRGVSDWTLGSISLLRGWSNTGIGFLERQSMPQACQCLRGTQTMPLITCFDFWSALKWSGSWTRWSLSQRPGACLEVRLIHQRVMLPSRGTLDQMEKWADRNLMKFNKQKYKVPHTGRNNPMYQYMLGVTQLESSFAERTLGVCRWVTS</sequence>
<keyword evidence="2" id="KW-1185">Reference proteome</keyword>
<accession>A0AAN7NWM2</accession>
<evidence type="ECO:0000313" key="1">
    <source>
        <dbReference type="EMBL" id="KAK4831714.1"/>
    </source>
</evidence>
<proteinExistence type="predicted"/>
<comment type="caution">
    <text evidence="1">The sequence shown here is derived from an EMBL/GenBank/DDBJ whole genome shotgun (WGS) entry which is preliminary data.</text>
</comment>
<dbReference type="EMBL" id="JAUNZN010000001">
    <property type="protein sequence ID" value="KAK4831714.1"/>
    <property type="molecule type" value="Genomic_DNA"/>
</dbReference>
<dbReference type="AlphaFoldDB" id="A0AAN7NWM2"/>
<gene>
    <name evidence="1" type="ORF">QYF61_018766</name>
</gene>
<protein>
    <submittedName>
        <fullName evidence="1">Uncharacterized protein</fullName>
    </submittedName>
</protein>
<name>A0AAN7NWM2_MYCAM</name>
<organism evidence="1 2">
    <name type="scientific">Mycteria americana</name>
    <name type="common">Wood stork</name>
    <dbReference type="NCBI Taxonomy" id="33587"/>
    <lineage>
        <taxon>Eukaryota</taxon>
        <taxon>Metazoa</taxon>
        <taxon>Chordata</taxon>
        <taxon>Craniata</taxon>
        <taxon>Vertebrata</taxon>
        <taxon>Euteleostomi</taxon>
        <taxon>Archelosauria</taxon>
        <taxon>Archosauria</taxon>
        <taxon>Dinosauria</taxon>
        <taxon>Saurischia</taxon>
        <taxon>Theropoda</taxon>
        <taxon>Coelurosauria</taxon>
        <taxon>Aves</taxon>
        <taxon>Neognathae</taxon>
        <taxon>Neoaves</taxon>
        <taxon>Aequornithes</taxon>
        <taxon>Ciconiiformes</taxon>
        <taxon>Ciconiidae</taxon>
        <taxon>Mycteria</taxon>
    </lineage>
</organism>
<reference evidence="1 2" key="1">
    <citation type="journal article" date="2023" name="J. Hered.">
        <title>Chromosome-level genome of the wood stork (Mycteria americana) provides insight into avian chromosome evolution.</title>
        <authorList>
            <person name="Flamio R. Jr."/>
            <person name="Ramstad K.M."/>
        </authorList>
    </citation>
    <scope>NUCLEOTIDE SEQUENCE [LARGE SCALE GENOMIC DNA]</scope>
    <source>
        <strain evidence="1">JAX WOST 10</strain>
    </source>
</reference>
<evidence type="ECO:0000313" key="2">
    <source>
        <dbReference type="Proteomes" id="UP001333110"/>
    </source>
</evidence>